<reference evidence="2 3" key="1">
    <citation type="journal article" date="2015" name="Nature">
        <title>rRNA introns, odd ribosomes, and small enigmatic genomes across a large radiation of phyla.</title>
        <authorList>
            <person name="Brown C.T."/>
            <person name="Hug L.A."/>
            <person name="Thomas B.C."/>
            <person name="Sharon I."/>
            <person name="Castelle C.J."/>
            <person name="Singh A."/>
            <person name="Wilkins M.J."/>
            <person name="Williams K.H."/>
            <person name="Banfield J.F."/>
        </authorList>
    </citation>
    <scope>NUCLEOTIDE SEQUENCE [LARGE SCALE GENOMIC DNA]</scope>
</reference>
<organism evidence="2 3">
    <name type="scientific">Candidatus Shapirobacteria bacterium GW2011_GWE1_38_10</name>
    <dbReference type="NCBI Taxonomy" id="1618488"/>
    <lineage>
        <taxon>Bacteria</taxon>
        <taxon>Candidatus Shapironibacteriota</taxon>
    </lineage>
</organism>
<dbReference type="GO" id="GO:0016757">
    <property type="term" value="F:glycosyltransferase activity"/>
    <property type="evidence" value="ECO:0007669"/>
    <property type="project" value="InterPro"/>
</dbReference>
<gene>
    <name evidence="2" type="ORF">US68_C0016G0009</name>
</gene>
<dbReference type="InterPro" id="IPR001296">
    <property type="entry name" value="Glyco_trans_1"/>
</dbReference>
<evidence type="ECO:0000313" key="3">
    <source>
        <dbReference type="Proteomes" id="UP000034231"/>
    </source>
</evidence>
<dbReference type="Pfam" id="PF00534">
    <property type="entry name" value="Glycos_transf_1"/>
    <property type="match status" value="1"/>
</dbReference>
<evidence type="ECO:0000259" key="1">
    <source>
        <dbReference type="Pfam" id="PF00534"/>
    </source>
</evidence>
<proteinExistence type="predicted"/>
<dbReference type="EMBL" id="LBTX01000016">
    <property type="protein sequence ID" value="KKQ49349.1"/>
    <property type="molecule type" value="Genomic_DNA"/>
</dbReference>
<accession>A0A0G0KJH0</accession>
<evidence type="ECO:0000313" key="2">
    <source>
        <dbReference type="EMBL" id="KKQ49349.1"/>
    </source>
</evidence>
<feature type="domain" description="Glycosyl transferase family 1" evidence="1">
    <location>
        <begin position="193"/>
        <end position="361"/>
    </location>
</feature>
<dbReference type="AlphaFoldDB" id="A0A0G0KJH0"/>
<dbReference type="Gene3D" id="3.40.50.2000">
    <property type="entry name" value="Glycogen Phosphorylase B"/>
    <property type="match status" value="1"/>
</dbReference>
<dbReference type="Proteomes" id="UP000034231">
    <property type="component" value="Unassembled WGS sequence"/>
</dbReference>
<sequence>MSKHRPIIIPEINNKQSICDYLIQTASILSKKSCPTYIFYINEAPKFTHRLNKISPNLYSFSPLKIIPFNRFKFAQQFNIYLSFNLLHIICLFRHFSRPTYWIFYPQITSLIKFSLPSKNLIYDIVDFFTSPHKKINKKLQDQKKYLLKKASLITSISSCLKNNYQKLSPKTKINLVPQGFKLVSTPSKLHPQINTLKKLTNKVGFIGAISNRLDYELLYKLIKNTPDIHYIFIGPPSLDINVSLKSLEKLNKKLFSFKNVTHIELIPKNIIAQFIDIFDIAIIPYDTKDDFNRFSYPMKLFEYFASGKPVIATPIEELKHFPNLVFIEETSESWKQRIYQILSKPWPENLQQRQRNLARKNSWTNKINQILKLAQEIKVL</sequence>
<dbReference type="SUPFAM" id="SSF53756">
    <property type="entry name" value="UDP-Glycosyltransferase/glycogen phosphorylase"/>
    <property type="match status" value="1"/>
</dbReference>
<protein>
    <submittedName>
        <fullName evidence="2">Putative glycosyltransferase, group 1</fullName>
    </submittedName>
</protein>
<comment type="caution">
    <text evidence="2">The sequence shown here is derived from an EMBL/GenBank/DDBJ whole genome shotgun (WGS) entry which is preliminary data.</text>
</comment>
<dbReference type="PANTHER" id="PTHR12526">
    <property type="entry name" value="GLYCOSYLTRANSFERASE"/>
    <property type="match status" value="1"/>
</dbReference>
<keyword evidence="2" id="KW-0808">Transferase</keyword>
<name>A0A0G0KJH0_9BACT</name>